<dbReference type="SMART" id="SM00388">
    <property type="entry name" value="HisKA"/>
    <property type="match status" value="1"/>
</dbReference>
<evidence type="ECO:0000256" key="1">
    <source>
        <dbReference type="ARBA" id="ARBA00000085"/>
    </source>
</evidence>
<evidence type="ECO:0000259" key="6">
    <source>
        <dbReference type="PROSITE" id="PS50109"/>
    </source>
</evidence>
<dbReference type="PRINTS" id="PR00344">
    <property type="entry name" value="BCTRLSENSOR"/>
</dbReference>
<dbReference type="InterPro" id="IPR029016">
    <property type="entry name" value="GAF-like_dom_sf"/>
</dbReference>
<dbReference type="Gene3D" id="3.30.565.10">
    <property type="entry name" value="Histidine kinase-like ATPase, C-terminal domain"/>
    <property type="match status" value="1"/>
</dbReference>
<dbReference type="SUPFAM" id="SSF55785">
    <property type="entry name" value="PYP-like sensor domain (PAS domain)"/>
    <property type="match status" value="3"/>
</dbReference>
<dbReference type="InterPro" id="IPR003661">
    <property type="entry name" value="HisK_dim/P_dom"/>
</dbReference>
<dbReference type="RefSeq" id="WP_066751005.1">
    <property type="nucleotide sequence ID" value="NZ_JBHUMB010000014.1"/>
</dbReference>
<dbReference type="InterPro" id="IPR036890">
    <property type="entry name" value="HATPase_C_sf"/>
</dbReference>
<dbReference type="InterPro" id="IPR004358">
    <property type="entry name" value="Sig_transdc_His_kin-like_C"/>
</dbReference>
<comment type="caution">
    <text evidence="8">The sequence shown here is derived from an EMBL/GenBank/DDBJ whole genome shotgun (WGS) entry which is preliminary data.</text>
</comment>
<keyword evidence="4" id="KW-0808">Transferase</keyword>
<dbReference type="Proteomes" id="UP001597418">
    <property type="component" value="Unassembled WGS sequence"/>
</dbReference>
<keyword evidence="5" id="KW-0418">Kinase</keyword>
<accession>A0ABW5UFF2</accession>
<keyword evidence="9" id="KW-1185">Reference proteome</keyword>
<evidence type="ECO:0000313" key="9">
    <source>
        <dbReference type="Proteomes" id="UP001597418"/>
    </source>
</evidence>
<dbReference type="Pfam" id="PF02518">
    <property type="entry name" value="HATPase_c"/>
    <property type="match status" value="1"/>
</dbReference>
<keyword evidence="3" id="KW-0597">Phosphoprotein</keyword>
<dbReference type="PANTHER" id="PTHR43047">
    <property type="entry name" value="TWO-COMPONENT HISTIDINE PROTEIN KINASE"/>
    <property type="match status" value="1"/>
</dbReference>
<dbReference type="InterPro" id="IPR003594">
    <property type="entry name" value="HATPase_dom"/>
</dbReference>
<dbReference type="PANTHER" id="PTHR43047:SF64">
    <property type="entry name" value="HISTIDINE KINASE CONTAINING CHEY-HOMOLOGOUS RECEIVER DOMAIN AND PAS DOMAIN-RELATED"/>
    <property type="match status" value="1"/>
</dbReference>
<dbReference type="SUPFAM" id="SSF55874">
    <property type="entry name" value="ATPase domain of HSP90 chaperone/DNA topoisomerase II/histidine kinase"/>
    <property type="match status" value="1"/>
</dbReference>
<dbReference type="InterPro" id="IPR013656">
    <property type="entry name" value="PAS_4"/>
</dbReference>
<dbReference type="CDD" id="cd00082">
    <property type="entry name" value="HisKA"/>
    <property type="match status" value="1"/>
</dbReference>
<dbReference type="Pfam" id="PF08447">
    <property type="entry name" value="PAS_3"/>
    <property type="match status" value="2"/>
</dbReference>
<dbReference type="PROSITE" id="PS50109">
    <property type="entry name" value="HIS_KIN"/>
    <property type="match status" value="1"/>
</dbReference>
<gene>
    <name evidence="8" type="ORF">ACFSQ6_12075</name>
</gene>
<keyword evidence="8" id="KW-0067">ATP-binding</keyword>
<keyword evidence="8" id="KW-0547">Nucleotide-binding</keyword>
<dbReference type="InterPro" id="IPR035965">
    <property type="entry name" value="PAS-like_dom_sf"/>
</dbReference>
<evidence type="ECO:0000259" key="7">
    <source>
        <dbReference type="PROSITE" id="PS50113"/>
    </source>
</evidence>
<dbReference type="InterPro" id="IPR000700">
    <property type="entry name" value="PAS-assoc_C"/>
</dbReference>
<dbReference type="Pfam" id="PF08448">
    <property type="entry name" value="PAS_4"/>
    <property type="match status" value="1"/>
</dbReference>
<dbReference type="SMART" id="SM00091">
    <property type="entry name" value="PAS"/>
    <property type="match status" value="2"/>
</dbReference>
<dbReference type="CDD" id="cd16922">
    <property type="entry name" value="HATPase_EvgS-ArcB-TorS-like"/>
    <property type="match status" value="1"/>
</dbReference>
<protein>
    <recommendedName>
        <fullName evidence="2">histidine kinase</fullName>
        <ecNumber evidence="2">2.7.13.3</ecNumber>
    </recommendedName>
</protein>
<dbReference type="Gene3D" id="3.30.450.40">
    <property type="match status" value="1"/>
</dbReference>
<proteinExistence type="predicted"/>
<feature type="domain" description="Histidine kinase" evidence="6">
    <location>
        <begin position="559"/>
        <end position="780"/>
    </location>
</feature>
<dbReference type="Gene3D" id="3.30.450.20">
    <property type="entry name" value="PAS domain"/>
    <property type="match status" value="3"/>
</dbReference>
<dbReference type="InterPro" id="IPR000014">
    <property type="entry name" value="PAS"/>
</dbReference>
<dbReference type="SMART" id="SM00387">
    <property type="entry name" value="HATPase_c"/>
    <property type="match status" value="1"/>
</dbReference>
<name>A0ABW5UFF2_9SPHI</name>
<evidence type="ECO:0000313" key="8">
    <source>
        <dbReference type="EMBL" id="MFD2744128.1"/>
    </source>
</evidence>
<dbReference type="GO" id="GO:0005524">
    <property type="term" value="F:ATP binding"/>
    <property type="evidence" value="ECO:0007669"/>
    <property type="project" value="UniProtKB-KW"/>
</dbReference>
<organism evidence="8 9">
    <name type="scientific">Sphingobacterium populi</name>
    <dbReference type="NCBI Taxonomy" id="1812824"/>
    <lineage>
        <taxon>Bacteria</taxon>
        <taxon>Pseudomonadati</taxon>
        <taxon>Bacteroidota</taxon>
        <taxon>Sphingobacteriia</taxon>
        <taxon>Sphingobacteriales</taxon>
        <taxon>Sphingobacteriaceae</taxon>
        <taxon>Sphingobacterium</taxon>
    </lineage>
</organism>
<evidence type="ECO:0000256" key="2">
    <source>
        <dbReference type="ARBA" id="ARBA00012438"/>
    </source>
</evidence>
<dbReference type="SUPFAM" id="SSF47384">
    <property type="entry name" value="Homodimeric domain of signal transducing histidine kinase"/>
    <property type="match status" value="1"/>
</dbReference>
<dbReference type="EC" id="2.7.13.3" evidence="2"/>
<dbReference type="InterPro" id="IPR005467">
    <property type="entry name" value="His_kinase_dom"/>
</dbReference>
<dbReference type="Gene3D" id="1.10.287.130">
    <property type="match status" value="1"/>
</dbReference>
<dbReference type="InterPro" id="IPR013655">
    <property type="entry name" value="PAS_fold_3"/>
</dbReference>
<dbReference type="SMART" id="SM00065">
    <property type="entry name" value="GAF"/>
    <property type="match status" value="1"/>
</dbReference>
<dbReference type="SUPFAM" id="SSF55781">
    <property type="entry name" value="GAF domain-like"/>
    <property type="match status" value="1"/>
</dbReference>
<dbReference type="PROSITE" id="PS50113">
    <property type="entry name" value="PAC"/>
    <property type="match status" value="1"/>
</dbReference>
<feature type="domain" description="PAC" evidence="7">
    <location>
        <begin position="364"/>
        <end position="415"/>
    </location>
</feature>
<dbReference type="EMBL" id="JBHUMB010000014">
    <property type="protein sequence ID" value="MFD2744128.1"/>
    <property type="molecule type" value="Genomic_DNA"/>
</dbReference>
<evidence type="ECO:0000256" key="5">
    <source>
        <dbReference type="ARBA" id="ARBA00022777"/>
    </source>
</evidence>
<evidence type="ECO:0000256" key="3">
    <source>
        <dbReference type="ARBA" id="ARBA00022553"/>
    </source>
</evidence>
<evidence type="ECO:0000256" key="4">
    <source>
        <dbReference type="ARBA" id="ARBA00022679"/>
    </source>
</evidence>
<dbReference type="InterPro" id="IPR036097">
    <property type="entry name" value="HisK_dim/P_sf"/>
</dbReference>
<sequence length="783" mass="89545">MLTQQRDSVNEERRIAALRGYKILNTLREKEFDRITELTSITCNTPIASISFIDEHRVWLKSTIGLEEDQLPRSGALCDYTVQSQKFFEVQDTTLDERFCDSALVTSHPHIRFYAGYPLLDPYGNILGTLCVMDLVPRKLSDDQVRALALLAQNVIDLVMERRQKEEFRSFERMFRLSPHLICIYRPELPYLKLNPSLCRLTGLHDNLLSNHNWRNVIHNDDWEKVISAFNEVSEDDTEVVITTRVLSNLGIYRSVEWVISVEHATGHLYALGRDITDELELNSKLRHTTQLLEETNQVARIGGWEIDLENCQLRWTKMTRAIHAVPDNYEPDITTAIEFYKDAAVRKQVRKDVENAIANGTSWSSEVQIVDANGVSKWVHALGKAEMQDGKCLRVYGTFQDIDEKKKIQLENENSRAILQAFVRHNPAAVAMFDREMRYIAVSNTWLQNYRLSDKVVIGQSYYDLFPFITEAGRARHQRILAGAIEQHSEDWSLFRESEFGGYYSWEMRPWHLIDGSIGGLLIYTQDVSQQVEQRQKLIEAKSDAEAANDAKTKFLTNVSHELRTPLNGILGFAELALHCSTEDDKKQFIDLVIKSGKSLLQIINNMLDYSQLESHNMVYNVEKTDLHDLIQRSVDGVKADAFAKNLRFTSHLASGIPRFVWIDALRVRQILYNLLINAIKFTHEGEIVLRVDHLYDREESATFRFTVSDTGIGISPENQTLIFEPFAQEDGSVTRQYGGTGLGLTVSKKLLQLMGSSLKVQSTPKVGSTFHFDLTVRSANS</sequence>
<reference evidence="9" key="1">
    <citation type="journal article" date="2019" name="Int. J. Syst. Evol. Microbiol.">
        <title>The Global Catalogue of Microorganisms (GCM) 10K type strain sequencing project: providing services to taxonomists for standard genome sequencing and annotation.</title>
        <authorList>
            <consortium name="The Broad Institute Genomics Platform"/>
            <consortium name="The Broad Institute Genome Sequencing Center for Infectious Disease"/>
            <person name="Wu L."/>
            <person name="Ma J."/>
        </authorList>
    </citation>
    <scope>NUCLEOTIDE SEQUENCE [LARGE SCALE GENOMIC DNA]</scope>
    <source>
        <strain evidence="9">KCTC 42247</strain>
    </source>
</reference>
<comment type="catalytic activity">
    <reaction evidence="1">
        <text>ATP + protein L-histidine = ADP + protein N-phospho-L-histidine.</text>
        <dbReference type="EC" id="2.7.13.3"/>
    </reaction>
</comment>
<dbReference type="Pfam" id="PF00512">
    <property type="entry name" value="HisKA"/>
    <property type="match status" value="1"/>
</dbReference>
<dbReference type="NCBIfam" id="TIGR00229">
    <property type="entry name" value="sensory_box"/>
    <property type="match status" value="1"/>
</dbReference>
<dbReference type="InterPro" id="IPR003018">
    <property type="entry name" value="GAF"/>
</dbReference>